<sequence>MDSSSRQHINRRDSITCSPPNPTHAYRDSVFSGANDPVASRELPTQTVTDDNRSQEHETFVRDNTSQCDTASRSSSLPPLSPSSSDEDIMYDIYQYIIELMEPNGIDTSVCFEQASLQPPITIESLAELDIPRIINNPKLRHDVNFDRELHFRPNLDGSRGRQKLKSADHYWKALEGELFMYGFASKQRQSVTDADVDAYWVRILKASQLRLRKIFEAIRDILRTLVPDYEQKVIIERLDVDLIMQEISNGMCDLIALSTWLAKVLQAHCAPMRDELVEQMKTDIQNGAMESNHEMLVKGLRQLLAILEFMKLDVANHQIRHMRPLLIEDTVNFQRRYNTHRIANNKIDVRGSRCWLVNEMEHLRTPSYSPTHLYALNSALLRDLFSGEHHSSQLPFYPATFYLDADRLRSMRTELHSRIYQQICKDIFIDFVPQWVNKNEVLKAQTALHISVAALAGANGRFCERLENIAVEIVRIVLMLEGRQHHFDSDLLTNVECRLRQELSSYSPVFERHARDLCAKLLPKLSANVDKHIRLNALALQESLIPSAPANSQVSPLGFGAVCAPPSQNRPFDADEDILRRLTHVVVLHWHVWADLVYLAPNMDDSDYNGEDRSSVHSQSVSPTMPVAQAIFNGRKFLPTAITVTDIELGMPTPAASPISAMDHDQETDEQDEAASIDHQLS</sequence>
<dbReference type="AlphaFoldDB" id="A0AAQ3M5X5"/>
<proteinExistence type="inferred from homology"/>
<feature type="region of interest" description="Disordered" evidence="2">
    <location>
        <begin position="654"/>
        <end position="683"/>
    </location>
</feature>
<dbReference type="EMBL" id="CP138586">
    <property type="protein sequence ID" value="WPH01915.1"/>
    <property type="molecule type" value="Genomic_DNA"/>
</dbReference>
<evidence type="ECO:0000313" key="4">
    <source>
        <dbReference type="Proteomes" id="UP001303373"/>
    </source>
</evidence>
<dbReference type="GO" id="GO:0010737">
    <property type="term" value="P:protein kinase A signaling"/>
    <property type="evidence" value="ECO:0007669"/>
    <property type="project" value="TreeGrafter"/>
</dbReference>
<gene>
    <name evidence="3" type="ORF">R9X50_00476900</name>
</gene>
<feature type="compositionally biased region" description="Polar residues" evidence="2">
    <location>
        <begin position="62"/>
        <end position="71"/>
    </location>
</feature>
<protein>
    <submittedName>
        <fullName evidence="3">Tcp11-domain-containing protein</fullName>
    </submittedName>
</protein>
<dbReference type="PANTHER" id="PTHR12832:SF11">
    <property type="entry name" value="LD23868P"/>
    <property type="match status" value="1"/>
</dbReference>
<organism evidence="3 4">
    <name type="scientific">Acrodontium crateriforme</name>
    <dbReference type="NCBI Taxonomy" id="150365"/>
    <lineage>
        <taxon>Eukaryota</taxon>
        <taxon>Fungi</taxon>
        <taxon>Dikarya</taxon>
        <taxon>Ascomycota</taxon>
        <taxon>Pezizomycotina</taxon>
        <taxon>Dothideomycetes</taxon>
        <taxon>Dothideomycetidae</taxon>
        <taxon>Mycosphaerellales</taxon>
        <taxon>Teratosphaeriaceae</taxon>
        <taxon>Acrodontium</taxon>
    </lineage>
</organism>
<evidence type="ECO:0000313" key="3">
    <source>
        <dbReference type="EMBL" id="WPH01915.1"/>
    </source>
</evidence>
<dbReference type="PANTHER" id="PTHR12832">
    <property type="entry name" value="TESTIS-SPECIFIC PROTEIN PBS13 T-COMPLEX 11"/>
    <property type="match status" value="1"/>
</dbReference>
<evidence type="ECO:0000256" key="2">
    <source>
        <dbReference type="SAM" id="MobiDB-lite"/>
    </source>
</evidence>
<feature type="compositionally biased region" description="Acidic residues" evidence="2">
    <location>
        <begin position="667"/>
        <end position="676"/>
    </location>
</feature>
<dbReference type="InterPro" id="IPR008862">
    <property type="entry name" value="Tcp11"/>
</dbReference>
<evidence type="ECO:0000256" key="1">
    <source>
        <dbReference type="ARBA" id="ARBA00010954"/>
    </source>
</evidence>
<comment type="similarity">
    <text evidence="1">Belongs to the TCP11 family.</text>
</comment>
<dbReference type="Pfam" id="PF05794">
    <property type="entry name" value="Tcp11"/>
    <property type="match status" value="1"/>
</dbReference>
<keyword evidence="4" id="KW-1185">Reference proteome</keyword>
<name>A0AAQ3M5X5_9PEZI</name>
<reference evidence="3 4" key="1">
    <citation type="submission" date="2023-11" db="EMBL/GenBank/DDBJ databases">
        <title>An acidophilic fungus is an integral part of prey digestion in a carnivorous sundew plant.</title>
        <authorList>
            <person name="Tsai I.J."/>
        </authorList>
    </citation>
    <scope>NUCLEOTIDE SEQUENCE [LARGE SCALE GENOMIC DNA]</scope>
    <source>
        <strain evidence="3">169a</strain>
    </source>
</reference>
<dbReference type="Proteomes" id="UP001303373">
    <property type="component" value="Chromosome 7"/>
</dbReference>
<feature type="region of interest" description="Disordered" evidence="2">
    <location>
        <begin position="1"/>
        <end position="84"/>
    </location>
</feature>
<feature type="compositionally biased region" description="Basic and acidic residues" evidence="2">
    <location>
        <begin position="50"/>
        <end position="61"/>
    </location>
</feature>
<feature type="compositionally biased region" description="Low complexity" evidence="2">
    <location>
        <begin position="72"/>
        <end position="84"/>
    </location>
</feature>
<accession>A0AAQ3M5X5</accession>